<dbReference type="Pfam" id="PF06985">
    <property type="entry name" value="HET"/>
    <property type="match status" value="1"/>
</dbReference>
<proteinExistence type="predicted"/>
<protein>
    <recommendedName>
        <fullName evidence="1">Heterokaryon incompatibility domain-containing protein</fullName>
    </recommendedName>
</protein>
<name>A0ABY0HAJ6_9PEZI</name>
<feature type="domain" description="Heterokaryon incompatibility" evidence="1">
    <location>
        <begin position="189"/>
        <end position="346"/>
    </location>
</feature>
<reference evidence="2 3" key="1">
    <citation type="submission" date="2018-06" db="EMBL/GenBank/DDBJ databases">
        <title>Complete Genomes of Monosporascus.</title>
        <authorList>
            <person name="Robinson A.J."/>
            <person name="Natvig D.O."/>
        </authorList>
    </citation>
    <scope>NUCLEOTIDE SEQUENCE [LARGE SCALE GENOMIC DNA]</scope>
    <source>
        <strain evidence="2 3">CBS 609.92</strain>
    </source>
</reference>
<organism evidence="2 3">
    <name type="scientific">Monosporascus cannonballus</name>
    <dbReference type="NCBI Taxonomy" id="155416"/>
    <lineage>
        <taxon>Eukaryota</taxon>
        <taxon>Fungi</taxon>
        <taxon>Dikarya</taxon>
        <taxon>Ascomycota</taxon>
        <taxon>Pezizomycotina</taxon>
        <taxon>Sordariomycetes</taxon>
        <taxon>Xylariomycetidae</taxon>
        <taxon>Xylariales</taxon>
        <taxon>Xylariales incertae sedis</taxon>
        <taxon>Monosporascus</taxon>
    </lineage>
</organism>
<evidence type="ECO:0000313" key="2">
    <source>
        <dbReference type="EMBL" id="RYO88153.1"/>
    </source>
</evidence>
<comment type="caution">
    <text evidence="2">The sequence shown here is derived from an EMBL/GenBank/DDBJ whole genome shotgun (WGS) entry which is preliminary data.</text>
</comment>
<dbReference type="InterPro" id="IPR010730">
    <property type="entry name" value="HET"/>
</dbReference>
<dbReference type="Proteomes" id="UP000294003">
    <property type="component" value="Unassembled WGS sequence"/>
</dbReference>
<dbReference type="PANTHER" id="PTHR33112">
    <property type="entry name" value="DOMAIN PROTEIN, PUTATIVE-RELATED"/>
    <property type="match status" value="1"/>
</dbReference>
<keyword evidence="3" id="KW-1185">Reference proteome</keyword>
<dbReference type="PANTHER" id="PTHR33112:SF9">
    <property type="entry name" value="HETEROKARYON INCOMPATIBILITY DOMAIN-CONTAINING PROTEIN"/>
    <property type="match status" value="1"/>
</dbReference>
<gene>
    <name evidence="2" type="ORF">DL762_003903</name>
</gene>
<evidence type="ECO:0000313" key="3">
    <source>
        <dbReference type="Proteomes" id="UP000294003"/>
    </source>
</evidence>
<dbReference type="EMBL" id="QJNS01000091">
    <property type="protein sequence ID" value="RYO88153.1"/>
    <property type="molecule type" value="Genomic_DNA"/>
</dbReference>
<sequence>MSGPASGLLPDSAELCGSCAWENDNHATTSGAGKDMYKSRRYRRIGQVRKAAEEGCWPCGLYLAAVEGFWAPGDPDFVAGPGEFYLRYDAERFTIQGQTRHPILQIYSAEEQPQVYRFPRSAELPSRASSAGTYKFVKDCLDECVRNHITCRKASQGLDERWPKRILEIDPASSQVRLVGFDESMDQRYTALSYCWGSGEPPLQATETTLPVLKDGVSTGALPRTIEDAVRFSLRIGSNLIWIDSMCIIQNDPADWDEESCKMSTVYRHALLTIVANSAASCNEGFLERERDASILLREVQLGDRWTEIRARKVPQTGHHRPYRFDCSPDQRHLEPVDTRGWTLQERLLSPRSIVVTAGEAQWACQATQACECGQAPSEVTTSKTSTSEDEWFRVLGDYMTRNLTKDTDRLIALAGVSKVMARSLPGKFSAGIWVTPEPTSLTMRGLLWCRMADIMRPSYSPREYLAPSWSWASVVGEATHVQASKFSSCSYLSRILEVDITTATAEPFGKVAFGFMRMEGTLLRTTMRWKPSPQWKGSAATLTFPGGSSCHVDVPLERVQMPDGGFTVQRRAALNMEDSDNLFSVLEFPETDVYVLPMIKYSTDYGTRWIEGLILGRSPTLPGYQRLGTMSFPSEHTESAQTNVSEEFCIF</sequence>
<accession>A0ABY0HAJ6</accession>
<evidence type="ECO:0000259" key="1">
    <source>
        <dbReference type="Pfam" id="PF06985"/>
    </source>
</evidence>